<keyword evidence="4" id="KW-1185">Reference proteome</keyword>
<dbReference type="Proteomes" id="UP000252167">
    <property type="component" value="Unassembled WGS sequence"/>
</dbReference>
<dbReference type="RefSeq" id="WP_113607909.1">
    <property type="nucleotide sequence ID" value="NZ_POAF01000008.1"/>
</dbReference>
<dbReference type="CDD" id="cd01130">
    <property type="entry name" value="VirB11-like_ATPase"/>
    <property type="match status" value="1"/>
</dbReference>
<dbReference type="Gene3D" id="3.30.450.380">
    <property type="match status" value="1"/>
</dbReference>
<comment type="similarity">
    <text evidence="1">Belongs to the GSP E family.</text>
</comment>
<reference evidence="3 4" key="1">
    <citation type="submission" date="2018-01" db="EMBL/GenBank/DDBJ databases">
        <title>Glutamicibacter soli strain NHPC-3 Whole genome sequence and assembly.</title>
        <authorList>
            <person name="Choudhury P."/>
            <person name="Gupta D."/>
            <person name="Sengupta K."/>
            <person name="Jawed A."/>
            <person name="Sultana N."/>
            <person name="Saha P."/>
        </authorList>
    </citation>
    <scope>NUCLEOTIDE SEQUENCE [LARGE SCALE GENOMIC DNA]</scope>
    <source>
        <strain evidence="3 4">NHPC-3</strain>
    </source>
</reference>
<dbReference type="Gene3D" id="3.40.50.300">
    <property type="entry name" value="P-loop containing nucleotide triphosphate hydrolases"/>
    <property type="match status" value="1"/>
</dbReference>
<proteinExistence type="inferred from homology"/>
<accession>A0A365YAG3</accession>
<evidence type="ECO:0000313" key="3">
    <source>
        <dbReference type="EMBL" id="RBL99386.1"/>
    </source>
</evidence>
<evidence type="ECO:0000256" key="1">
    <source>
        <dbReference type="ARBA" id="ARBA00006611"/>
    </source>
</evidence>
<feature type="domain" description="Bacterial type II secretion system protein E" evidence="2">
    <location>
        <begin position="68"/>
        <end position="344"/>
    </location>
</feature>
<evidence type="ECO:0000259" key="2">
    <source>
        <dbReference type="Pfam" id="PF00437"/>
    </source>
</evidence>
<comment type="caution">
    <text evidence="3">The sequence shown here is derived from an EMBL/GenBank/DDBJ whole genome shotgun (WGS) entry which is preliminary data.</text>
</comment>
<evidence type="ECO:0000313" key="4">
    <source>
        <dbReference type="Proteomes" id="UP000252167"/>
    </source>
</evidence>
<dbReference type="AlphaFoldDB" id="A0A365YAG3"/>
<dbReference type="PANTHER" id="PTHR30486">
    <property type="entry name" value="TWITCHING MOTILITY PROTEIN PILT"/>
    <property type="match status" value="1"/>
</dbReference>
<dbReference type="InterPro" id="IPR001482">
    <property type="entry name" value="T2SS/T4SS_dom"/>
</dbReference>
<gene>
    <name evidence="3" type="ORF">C1H84_15505</name>
</gene>
<dbReference type="PANTHER" id="PTHR30486:SF6">
    <property type="entry name" value="TYPE IV PILUS RETRACTATION ATPASE PILT"/>
    <property type="match status" value="1"/>
</dbReference>
<dbReference type="InterPro" id="IPR050921">
    <property type="entry name" value="T4SS_GSP_E_ATPase"/>
</dbReference>
<dbReference type="SUPFAM" id="SSF52540">
    <property type="entry name" value="P-loop containing nucleoside triphosphate hydrolases"/>
    <property type="match status" value="1"/>
</dbReference>
<protein>
    <submittedName>
        <fullName evidence="3">Pilus assembly protein CpaF</fullName>
    </submittedName>
</protein>
<name>A0A365YAG3_9MICC</name>
<organism evidence="3 4">
    <name type="scientific">Glutamicibacter soli</name>
    <dbReference type="NCBI Taxonomy" id="453836"/>
    <lineage>
        <taxon>Bacteria</taxon>
        <taxon>Bacillati</taxon>
        <taxon>Actinomycetota</taxon>
        <taxon>Actinomycetes</taxon>
        <taxon>Micrococcales</taxon>
        <taxon>Micrococcaceae</taxon>
        <taxon>Glutamicibacter</taxon>
    </lineage>
</organism>
<dbReference type="Pfam" id="PF00437">
    <property type="entry name" value="T2SSE"/>
    <property type="match status" value="1"/>
</dbReference>
<dbReference type="GO" id="GO:0016887">
    <property type="term" value="F:ATP hydrolysis activity"/>
    <property type="evidence" value="ECO:0007669"/>
    <property type="project" value="InterPro"/>
</dbReference>
<dbReference type="EMBL" id="POAF01000008">
    <property type="protein sequence ID" value="RBL99386.1"/>
    <property type="molecule type" value="Genomic_DNA"/>
</dbReference>
<dbReference type="InterPro" id="IPR027417">
    <property type="entry name" value="P-loop_NTPase"/>
</dbReference>
<sequence length="408" mass="44485">MDALSIVEDEVRELVRRRGLDPAKQPALMKSLIEDVVRDYDERALLGAVPALGSLEQARRTVYDNVAGFGALQQLLDDPSVEEIWINSPHQVFCARGGQSELTHIRLDAAEVAGLVERMLKSSGRRLDLSQPFVDCQLPDGSRLHVVIPDITHEHWAVNIRKFIARAARLEDLVDLKSLSPAAATYLGWAISAGLNVIVTGPTQAGKTTMLNALSSSIGSRERVITIEEIFELNLVLRDVVAMQTRLANLEGTGEITMRRLVKEALRMRPDRIIVGEVREAESLDLLVALNSGVAGLCTLHANSARDAIIKICTLPLLAGPNITSDFTIKTVAACLDLVVHCVRDASGNRYVNEILAVRNRVEGGAIETSTLFERRAGELVPASGADWSHEKFSLAGLNVAERLGQES</sequence>